<feature type="compositionally biased region" description="Acidic residues" evidence="9">
    <location>
        <begin position="976"/>
        <end position="995"/>
    </location>
</feature>
<dbReference type="SMART" id="SM00389">
    <property type="entry name" value="HOX"/>
    <property type="match status" value="1"/>
</dbReference>
<dbReference type="FunFam" id="1.10.10.60:FF:000117">
    <property type="entry name" value="BEL1-like homeodomain protein 9"/>
    <property type="match status" value="1"/>
</dbReference>
<evidence type="ECO:0000256" key="1">
    <source>
        <dbReference type="ARBA" id="ARBA00004123"/>
    </source>
</evidence>
<evidence type="ECO:0000256" key="5">
    <source>
        <dbReference type="ARBA" id="ARBA00023155"/>
    </source>
</evidence>
<dbReference type="EMBL" id="CM026428">
    <property type="protein sequence ID" value="KAG0566126.1"/>
    <property type="molecule type" value="Genomic_DNA"/>
</dbReference>
<dbReference type="GO" id="GO:0005634">
    <property type="term" value="C:nucleus"/>
    <property type="evidence" value="ECO:0007669"/>
    <property type="project" value="UniProtKB-SubCell"/>
</dbReference>
<feature type="compositionally biased region" description="Polar residues" evidence="9">
    <location>
        <begin position="1112"/>
        <end position="1125"/>
    </location>
</feature>
<dbReference type="PROSITE" id="PS51980">
    <property type="entry name" value="OCEL"/>
    <property type="match status" value="1"/>
</dbReference>
<feature type="DNA-binding region" description="Homeobox" evidence="8">
    <location>
        <begin position="655"/>
        <end position="717"/>
    </location>
</feature>
<evidence type="ECO:0000256" key="8">
    <source>
        <dbReference type="PROSITE-ProRule" id="PRU00108"/>
    </source>
</evidence>
<evidence type="ECO:0000256" key="9">
    <source>
        <dbReference type="SAM" id="MobiDB-lite"/>
    </source>
</evidence>
<feature type="compositionally biased region" description="Low complexity" evidence="9">
    <location>
        <begin position="933"/>
        <end position="946"/>
    </location>
</feature>
<comment type="caution">
    <text evidence="12">The sequence shown here is derived from an EMBL/GenBank/DDBJ whole genome shotgun (WGS) entry which is preliminary data.</text>
</comment>
<dbReference type="PANTHER" id="PTHR38372:SF2">
    <property type="entry name" value="DENTIN SIALOPHOSPHOPROTEIN-LIKE PROTEIN"/>
    <property type="match status" value="1"/>
</dbReference>
<dbReference type="Gene3D" id="6.10.140.340">
    <property type="match status" value="1"/>
</dbReference>
<feature type="region of interest" description="Disordered" evidence="9">
    <location>
        <begin position="1070"/>
        <end position="1812"/>
    </location>
</feature>
<dbReference type="CDD" id="cd00086">
    <property type="entry name" value="homeodomain"/>
    <property type="match status" value="1"/>
</dbReference>
<feature type="compositionally biased region" description="Basic and acidic residues" evidence="9">
    <location>
        <begin position="1442"/>
        <end position="1460"/>
    </location>
</feature>
<evidence type="ECO:0000256" key="3">
    <source>
        <dbReference type="ARBA" id="ARBA00023015"/>
    </source>
</evidence>
<keyword evidence="13" id="KW-1185">Reference proteome</keyword>
<dbReference type="InterPro" id="IPR008422">
    <property type="entry name" value="KN_HD"/>
</dbReference>
<dbReference type="InterPro" id="IPR006563">
    <property type="entry name" value="POX_dom"/>
</dbReference>
<evidence type="ECO:0000256" key="2">
    <source>
        <dbReference type="ARBA" id="ARBA00006454"/>
    </source>
</evidence>
<feature type="domain" description="Homeobox" evidence="10">
    <location>
        <begin position="653"/>
        <end position="716"/>
    </location>
</feature>
<feature type="compositionally biased region" description="Basic and acidic residues" evidence="9">
    <location>
        <begin position="781"/>
        <end position="790"/>
    </location>
</feature>
<comment type="similarity">
    <text evidence="2">Belongs to the TALE/BELL homeobox family.</text>
</comment>
<feature type="compositionally biased region" description="Basic and acidic residues" evidence="9">
    <location>
        <begin position="1468"/>
        <end position="1487"/>
    </location>
</feature>
<evidence type="ECO:0000259" key="11">
    <source>
        <dbReference type="PROSITE" id="PS51980"/>
    </source>
</evidence>
<dbReference type="PANTHER" id="PTHR38372">
    <property type="entry name" value="DENTIN SIALOPHOSPHOPROTEIN-LIKE PROTEIN"/>
    <property type="match status" value="1"/>
</dbReference>
<dbReference type="InterPro" id="IPR009057">
    <property type="entry name" value="Homeodomain-like_sf"/>
</dbReference>
<feature type="compositionally biased region" description="Polar residues" evidence="9">
    <location>
        <begin position="1570"/>
        <end position="1582"/>
    </location>
</feature>
<dbReference type="Proteomes" id="UP000822688">
    <property type="component" value="Chromosome 7"/>
</dbReference>
<feature type="compositionally biased region" description="Basic and acidic residues" evidence="9">
    <location>
        <begin position="1792"/>
        <end position="1807"/>
    </location>
</feature>
<keyword evidence="7 8" id="KW-0539">Nucleus</keyword>
<keyword evidence="5 8" id="KW-0371">Homeobox</keyword>
<keyword evidence="4 8" id="KW-0238">DNA-binding</keyword>
<feature type="compositionally biased region" description="Basic and acidic residues" evidence="9">
    <location>
        <begin position="1326"/>
        <end position="1336"/>
    </location>
</feature>
<dbReference type="Gene3D" id="1.10.10.60">
    <property type="entry name" value="Homeodomain-like"/>
    <property type="match status" value="1"/>
</dbReference>
<dbReference type="Pfam" id="PF05920">
    <property type="entry name" value="Homeobox_KN"/>
    <property type="match status" value="1"/>
</dbReference>
<dbReference type="Pfam" id="PF07303">
    <property type="entry name" value="Occludin_ELL"/>
    <property type="match status" value="1"/>
</dbReference>
<gene>
    <name evidence="12" type="ORF">KC19_7G040200</name>
</gene>
<feature type="compositionally biased region" description="Basic and acidic residues" evidence="9">
    <location>
        <begin position="1631"/>
        <end position="1649"/>
    </location>
</feature>
<dbReference type="InterPro" id="IPR010844">
    <property type="entry name" value="Occludin_ELL"/>
</dbReference>
<feature type="region of interest" description="Disordered" evidence="9">
    <location>
        <begin position="724"/>
        <end position="873"/>
    </location>
</feature>
<feature type="region of interest" description="Disordered" evidence="9">
    <location>
        <begin position="890"/>
        <end position="1054"/>
    </location>
</feature>
<evidence type="ECO:0000259" key="10">
    <source>
        <dbReference type="PROSITE" id="PS50071"/>
    </source>
</evidence>
<feature type="compositionally biased region" description="Polar residues" evidence="9">
    <location>
        <begin position="1666"/>
        <end position="1680"/>
    </location>
</feature>
<dbReference type="GO" id="GO:0006355">
    <property type="term" value="P:regulation of DNA-templated transcription"/>
    <property type="evidence" value="ECO:0007669"/>
    <property type="project" value="InterPro"/>
</dbReference>
<dbReference type="InterPro" id="IPR001356">
    <property type="entry name" value="HD"/>
</dbReference>
<feature type="region of interest" description="Disordered" evidence="9">
    <location>
        <begin position="1"/>
        <end position="23"/>
    </location>
</feature>
<evidence type="ECO:0000313" key="13">
    <source>
        <dbReference type="Proteomes" id="UP000822688"/>
    </source>
</evidence>
<dbReference type="SUPFAM" id="SSF46689">
    <property type="entry name" value="Homeodomain-like"/>
    <property type="match status" value="1"/>
</dbReference>
<dbReference type="SUPFAM" id="SSF144292">
    <property type="entry name" value="occludin/ELL-like"/>
    <property type="match status" value="1"/>
</dbReference>
<evidence type="ECO:0000256" key="7">
    <source>
        <dbReference type="ARBA" id="ARBA00023242"/>
    </source>
</evidence>
<feature type="compositionally biased region" description="Basic and acidic residues" evidence="9">
    <location>
        <begin position="1417"/>
        <end position="1430"/>
    </location>
</feature>
<feature type="compositionally biased region" description="Acidic residues" evidence="9">
    <location>
        <begin position="890"/>
        <end position="920"/>
    </location>
</feature>
<feature type="compositionally biased region" description="Basic and acidic residues" evidence="9">
    <location>
        <begin position="996"/>
        <end position="1026"/>
    </location>
</feature>
<feature type="compositionally biased region" description="Basic and acidic residues" evidence="9">
    <location>
        <begin position="1376"/>
        <end position="1388"/>
    </location>
</feature>
<name>A0A8T0H2L8_CERPU</name>
<organism evidence="12 13">
    <name type="scientific">Ceratodon purpureus</name>
    <name type="common">Fire moss</name>
    <name type="synonym">Dicranum purpureum</name>
    <dbReference type="NCBI Taxonomy" id="3225"/>
    <lineage>
        <taxon>Eukaryota</taxon>
        <taxon>Viridiplantae</taxon>
        <taxon>Streptophyta</taxon>
        <taxon>Embryophyta</taxon>
        <taxon>Bryophyta</taxon>
        <taxon>Bryophytina</taxon>
        <taxon>Bryopsida</taxon>
        <taxon>Dicranidae</taxon>
        <taxon>Pseudoditrichales</taxon>
        <taxon>Ditrichaceae</taxon>
        <taxon>Ceratodon</taxon>
    </lineage>
</organism>
<evidence type="ECO:0008006" key="14">
    <source>
        <dbReference type="Google" id="ProtNLM"/>
    </source>
</evidence>
<keyword evidence="3" id="KW-0805">Transcription regulation</keyword>
<feature type="compositionally biased region" description="Low complexity" evidence="9">
    <location>
        <begin position="954"/>
        <end position="975"/>
    </location>
</feature>
<evidence type="ECO:0000256" key="6">
    <source>
        <dbReference type="ARBA" id="ARBA00023163"/>
    </source>
</evidence>
<dbReference type="Pfam" id="PF07526">
    <property type="entry name" value="POX"/>
    <property type="match status" value="1"/>
</dbReference>
<dbReference type="SMART" id="SM00574">
    <property type="entry name" value="POX"/>
    <property type="match status" value="1"/>
</dbReference>
<evidence type="ECO:0000256" key="4">
    <source>
        <dbReference type="ARBA" id="ARBA00023125"/>
    </source>
</evidence>
<feature type="compositionally biased region" description="Basic and acidic residues" evidence="9">
    <location>
        <begin position="1729"/>
        <end position="1753"/>
    </location>
</feature>
<feature type="compositionally biased region" description="Polar residues" evidence="9">
    <location>
        <begin position="14"/>
        <end position="23"/>
    </location>
</feature>
<accession>A0A8T0H2L8</accession>
<feature type="compositionally biased region" description="Basic and acidic residues" evidence="9">
    <location>
        <begin position="1227"/>
        <end position="1269"/>
    </location>
</feature>
<reference evidence="12" key="1">
    <citation type="submission" date="2020-06" db="EMBL/GenBank/DDBJ databases">
        <title>WGS assembly of Ceratodon purpureus strain R40.</title>
        <authorList>
            <person name="Carey S.B."/>
            <person name="Jenkins J."/>
            <person name="Shu S."/>
            <person name="Lovell J.T."/>
            <person name="Sreedasyam A."/>
            <person name="Maumus F."/>
            <person name="Tiley G.P."/>
            <person name="Fernandez-Pozo N."/>
            <person name="Barry K."/>
            <person name="Chen C."/>
            <person name="Wang M."/>
            <person name="Lipzen A."/>
            <person name="Daum C."/>
            <person name="Saski C.A."/>
            <person name="Payton A.C."/>
            <person name="Mcbreen J.C."/>
            <person name="Conrad R.E."/>
            <person name="Kollar L.M."/>
            <person name="Olsson S."/>
            <person name="Huttunen S."/>
            <person name="Landis J.B."/>
            <person name="Wickett N.J."/>
            <person name="Johnson M.G."/>
            <person name="Rensing S.A."/>
            <person name="Grimwood J."/>
            <person name="Schmutz J."/>
            <person name="Mcdaniel S.F."/>
        </authorList>
    </citation>
    <scope>NUCLEOTIDE SEQUENCE</scope>
    <source>
        <strain evidence="12">R40</strain>
    </source>
</reference>
<keyword evidence="6" id="KW-0804">Transcription</keyword>
<comment type="subcellular location">
    <subcellularLocation>
        <location evidence="1 8">Nucleus</location>
    </subcellularLocation>
</comment>
<protein>
    <recommendedName>
        <fullName evidence="14">Homeobox domain-containing protein</fullName>
    </recommendedName>
</protein>
<dbReference type="PROSITE" id="PS50071">
    <property type="entry name" value="HOMEOBOX_2"/>
    <property type="match status" value="1"/>
</dbReference>
<evidence type="ECO:0000313" key="12">
    <source>
        <dbReference type="EMBL" id="KAG0566126.1"/>
    </source>
</evidence>
<sequence>MDPTDSSLRAYPGETSQSLQAPDHQYNNSMVAADSYNFVTGGGVLVAPLQDQASQLQFSEEGAAGQGHPASGAGLIGTLFTGAYPSQSPSVPPSLWEYSRGNGGLYDNPSMQNLQIGGSGMMTAPHSEAQLLLDCFQGGSFNVGGHSDHGGVYYPPAPNNQQEPMAQALHHVGTAGYSSNAGFHADGRVQASATTSMLYPTHDEGTATPQAACDQGQQQYGVDPYLAASVGGLPLSLLDQLSASRGADPNFDWRNVGNEHSFLPMNEDSQIHQSQFETDPRVPQFNVSRHDLSHMQQTDHMSNGVGLHMEGLEGIAVNGQGLSLSLSSHQSQFHSVGGQLQESDQMGALGQAAAISNTKELASRYLAGGNADLSRFRTHSRDDATMGARFLQEHIDSTAGRQHLAASSHGNLSGAGPSNHISASRFIRSAQAILNEVCRATALKRPPRPARSSDHQQYNNWHSMAGASASAGVGGTLTDNIGKEISAGSSSTIPNGVTSGRNSAAPAFNIHSSPLLAVSQMAVVDYSQIFAGRADAASTEIGDGLQSKKQKLGLLLEEQVEASYRRYCDQLQLVVTAFNSRAGPNTATPYTTLELQAMSRHFRRLRDAIGNQLKVVKRALGEEVDRNAGLGESSRPRYVDQQRALQQLGMLPQNAWRPQRGLPERAVSVLRAWLFEHFLHPYPKDVDKLSLAKQTGLTRSQVSNWFINARVRLWKPMVEEMHVEEQKESDERQAAERAARDQAGVENGTFEQFEGDRGNSGLLHEVSANAQVSRPIPSAKTRNEDKEHVDNGPIVVTEVGGTSAEVHPHPVIPAGRSLDADVAGNHNQDGPETKKARPNSASEGFKPVIASPMPPGMNVEGAEPGEFTKGSESRVRKNYVEVGIDDVDESGEIGIFEDEGLPDLNGDTEVESREGEDESVPDSPKEKAMPAQSGASECSSSSGSSDSDSESSDSGDSRSGTSGSGSDSDSDGSSSDSDDDNMDEDVEIVSDDEDGDAGHQKPKAIDKKEASHHSKDAKRAKLKPPEELQTQESEEIDIGGDEGSGQPVVDPEERANVVVENLDIIDDEVDVVSVGDGVSPQEMGSVSPERQTAETKIDVAGTPADVEDNRDLSLTSAARGNNLSLSKEEPDKTGEVGSQKDSSLGKPTDAERPKAGTLKGRINSMANNRMLAKNKSPSTSSRIAAKESPVHINNRLPATESLAQTSSPPRPESGAKSLLSSPALKKNGTEDSPRRANDSSAKRKINTEARKSFCMDGKTESEELVDKLVEAPMRPWPRPGKSAHPSQSFSADATPESGVRGSRDGEGSGLAGRETEAETLPSVSRPLRDGSWRHNPDGPGLLGKPGKNVEYLGRSQGRETEANVPSSRQVKNMRRGNNDPEGARRNEPMNDSDSWGKPARDLDGPRLGNDGEVMVNRLREGRKELTRSEGPKASSSGGFNRQNDKKGRESPDRESGEWRESTPGVEPMDMKGRDSLRNDQVRFRDVEAAAVSRPAPNKGQNRDLRKPSPAKAAGDFSKRPSPIKSGPDFRRPSPSTAAGDLRKPSPVKPVGDLRKPSPAKAAGDIRKPSPATSNAQKFSQIAQKELQKIDQGVARDSNRTGTGSGKPLSSSQGEDRLEGGPSRNGRATNDTFERPMESRGVKRQLDKGSSEPPRVYKKPSIAPVAPSSSLNRGVSDSGSLRPTDKKQVSPDLGFKPQNSESGRGGSSEIPASLAGPSAKAPSGVSRKQRPLDKGQKSSAKESMKPPKGRDWKAKNGAGLLGPGGDRRKDNPQVDPGLSNGKHLKSSSSPEEVSGKEYFAKYEKDSPDLRGPIRSHEEAEAYRKEYQTKYPVYSRLFNDLDKNGGHFSLFKRELVQATSHSDKQQISTKVRREFHAIRKEFKRMQTTFDILHEELQTIKQHLENFAGKAGQG</sequence>
<feature type="domain" description="OCEL" evidence="11">
    <location>
        <begin position="1803"/>
        <end position="1909"/>
    </location>
</feature>
<proteinExistence type="inferred from homology"/>
<dbReference type="GO" id="GO:0003677">
    <property type="term" value="F:DNA binding"/>
    <property type="evidence" value="ECO:0007669"/>
    <property type="project" value="UniProtKB-UniRule"/>
</dbReference>
<feature type="compositionally biased region" description="Basic and acidic residues" evidence="9">
    <location>
        <begin position="724"/>
        <end position="740"/>
    </location>
</feature>